<evidence type="ECO:0000313" key="2">
    <source>
        <dbReference type="Proteomes" id="UP001174997"/>
    </source>
</evidence>
<accession>A0AA40DCJ1</accession>
<dbReference type="Proteomes" id="UP001174997">
    <property type="component" value="Unassembled WGS sequence"/>
</dbReference>
<gene>
    <name evidence="1" type="ORF">QBC41DRAFT_371846</name>
</gene>
<sequence>MTKQKLRNQRTPAVEFVAWKYLPRSGMVYRVPFLGSRRFKFLEFPSSRDLSLKNAIRTMYDNDTKFNKTQFDAAVAPVFEVAAAVSLEQRKADAGRCGGLLVVDPVKFFRMLQSRPELPAWARLVQPDVFVEASLKLVEARKTCLSRYKTGAGIPEGGLIAKAVDRFLQVDSLNWDHPSLTEFSRWLQEQGRVLNDPKPTDVDDSMDVDEEVLLPPPTFTVTLPFHPKSHLELN</sequence>
<dbReference type="AlphaFoldDB" id="A0AA40DCJ1"/>
<comment type="caution">
    <text evidence="1">The sequence shown here is derived from an EMBL/GenBank/DDBJ whole genome shotgun (WGS) entry which is preliminary data.</text>
</comment>
<proteinExistence type="predicted"/>
<keyword evidence="2" id="KW-1185">Reference proteome</keyword>
<name>A0AA40DCJ1_9PEZI</name>
<evidence type="ECO:0000313" key="1">
    <source>
        <dbReference type="EMBL" id="KAK0671477.1"/>
    </source>
</evidence>
<organism evidence="1 2">
    <name type="scientific">Cercophora samala</name>
    <dbReference type="NCBI Taxonomy" id="330535"/>
    <lineage>
        <taxon>Eukaryota</taxon>
        <taxon>Fungi</taxon>
        <taxon>Dikarya</taxon>
        <taxon>Ascomycota</taxon>
        <taxon>Pezizomycotina</taxon>
        <taxon>Sordariomycetes</taxon>
        <taxon>Sordariomycetidae</taxon>
        <taxon>Sordariales</taxon>
        <taxon>Lasiosphaeriaceae</taxon>
        <taxon>Cercophora</taxon>
    </lineage>
</organism>
<protein>
    <submittedName>
        <fullName evidence="1">Uncharacterized protein</fullName>
    </submittedName>
</protein>
<reference evidence="1" key="1">
    <citation type="submission" date="2023-06" db="EMBL/GenBank/DDBJ databases">
        <title>Genome-scale phylogeny and comparative genomics of the fungal order Sordariales.</title>
        <authorList>
            <consortium name="Lawrence Berkeley National Laboratory"/>
            <person name="Hensen N."/>
            <person name="Bonometti L."/>
            <person name="Westerberg I."/>
            <person name="Brannstrom I.O."/>
            <person name="Guillou S."/>
            <person name="Cros-Aarteil S."/>
            <person name="Calhoun S."/>
            <person name="Haridas S."/>
            <person name="Kuo A."/>
            <person name="Mondo S."/>
            <person name="Pangilinan J."/>
            <person name="Riley R."/>
            <person name="Labutti K."/>
            <person name="Andreopoulos B."/>
            <person name="Lipzen A."/>
            <person name="Chen C."/>
            <person name="Yanf M."/>
            <person name="Daum C."/>
            <person name="Ng V."/>
            <person name="Clum A."/>
            <person name="Steindorff A."/>
            <person name="Ohm R."/>
            <person name="Martin F."/>
            <person name="Silar P."/>
            <person name="Natvig D."/>
            <person name="Lalanne C."/>
            <person name="Gautier V."/>
            <person name="Ament-Velasquez S.L."/>
            <person name="Kruys A."/>
            <person name="Hutchinson M.I."/>
            <person name="Powell A.J."/>
            <person name="Barry K."/>
            <person name="Miller A.N."/>
            <person name="Grigoriev I.V."/>
            <person name="Debuchy R."/>
            <person name="Gladieux P."/>
            <person name="Thoren M.H."/>
            <person name="Johannesson H."/>
        </authorList>
    </citation>
    <scope>NUCLEOTIDE SEQUENCE</scope>
    <source>
        <strain evidence="1">CBS 307.81</strain>
    </source>
</reference>
<dbReference type="EMBL" id="JAULSY010000021">
    <property type="protein sequence ID" value="KAK0671477.1"/>
    <property type="molecule type" value="Genomic_DNA"/>
</dbReference>